<accession>A0A8H4QKY5</accession>
<comment type="caution">
    <text evidence="1">The sequence shown here is derived from an EMBL/GenBank/DDBJ whole genome shotgun (WGS) entry which is preliminary data.</text>
</comment>
<dbReference type="Gene3D" id="3.90.1300.10">
    <property type="entry name" value="Amidase signature (AS) domain"/>
    <property type="match status" value="1"/>
</dbReference>
<name>A0A8H4QKY5_9AGAR</name>
<dbReference type="Proteomes" id="UP000521872">
    <property type="component" value="Unassembled WGS sequence"/>
</dbReference>
<gene>
    <name evidence="1" type="ORF">D9613_011809</name>
</gene>
<proteinExistence type="predicted"/>
<dbReference type="EMBL" id="JAACJL010000047">
    <property type="protein sequence ID" value="KAF4612625.1"/>
    <property type="molecule type" value="Genomic_DNA"/>
</dbReference>
<protein>
    <submittedName>
        <fullName evidence="1">Uncharacterized protein</fullName>
    </submittedName>
</protein>
<evidence type="ECO:0000313" key="2">
    <source>
        <dbReference type="Proteomes" id="UP000521872"/>
    </source>
</evidence>
<keyword evidence="2" id="KW-1185">Reference proteome</keyword>
<sequence length="119" mass="13450">MTWLPIGLDMDKKQHVKPDKDYRALDPERGAVVKNKGKVPITRWPTAKPTLCIILAVIACLQVVYHITARTDKHIIHFPDLYEASVLQLQDGLDAGHFSSVDLVKAYFARIDEVNQSLK</sequence>
<dbReference type="AlphaFoldDB" id="A0A8H4QKY5"/>
<dbReference type="SUPFAM" id="SSF75304">
    <property type="entry name" value="Amidase signature (AS) enzymes"/>
    <property type="match status" value="1"/>
</dbReference>
<organism evidence="1 2">
    <name type="scientific">Agrocybe pediades</name>
    <dbReference type="NCBI Taxonomy" id="84607"/>
    <lineage>
        <taxon>Eukaryota</taxon>
        <taxon>Fungi</taxon>
        <taxon>Dikarya</taxon>
        <taxon>Basidiomycota</taxon>
        <taxon>Agaricomycotina</taxon>
        <taxon>Agaricomycetes</taxon>
        <taxon>Agaricomycetidae</taxon>
        <taxon>Agaricales</taxon>
        <taxon>Agaricineae</taxon>
        <taxon>Strophariaceae</taxon>
        <taxon>Agrocybe</taxon>
    </lineage>
</organism>
<reference evidence="1 2" key="1">
    <citation type="submission" date="2019-12" db="EMBL/GenBank/DDBJ databases">
        <authorList>
            <person name="Floudas D."/>
            <person name="Bentzer J."/>
            <person name="Ahren D."/>
            <person name="Johansson T."/>
            <person name="Persson P."/>
            <person name="Tunlid A."/>
        </authorList>
    </citation>
    <scope>NUCLEOTIDE SEQUENCE [LARGE SCALE GENOMIC DNA]</scope>
    <source>
        <strain evidence="1 2">CBS 102.39</strain>
    </source>
</reference>
<dbReference type="InterPro" id="IPR036928">
    <property type="entry name" value="AS_sf"/>
</dbReference>
<evidence type="ECO:0000313" key="1">
    <source>
        <dbReference type="EMBL" id="KAF4612625.1"/>
    </source>
</evidence>